<reference evidence="1 2" key="1">
    <citation type="journal article" date="2018" name="Science">
        <title>The opium poppy genome and morphinan production.</title>
        <authorList>
            <person name="Guo L."/>
            <person name="Winzer T."/>
            <person name="Yang X."/>
            <person name="Li Y."/>
            <person name="Ning Z."/>
            <person name="He Z."/>
            <person name="Teodor R."/>
            <person name="Lu Y."/>
            <person name="Bowser T.A."/>
            <person name="Graham I.A."/>
            <person name="Ye K."/>
        </authorList>
    </citation>
    <scope>NUCLEOTIDE SEQUENCE [LARGE SCALE GENOMIC DNA]</scope>
    <source>
        <strain evidence="2">cv. HN1</strain>
        <tissue evidence="1">Leaves</tissue>
    </source>
</reference>
<organism evidence="1 2">
    <name type="scientific">Papaver somniferum</name>
    <name type="common">Opium poppy</name>
    <dbReference type="NCBI Taxonomy" id="3469"/>
    <lineage>
        <taxon>Eukaryota</taxon>
        <taxon>Viridiplantae</taxon>
        <taxon>Streptophyta</taxon>
        <taxon>Embryophyta</taxon>
        <taxon>Tracheophyta</taxon>
        <taxon>Spermatophyta</taxon>
        <taxon>Magnoliopsida</taxon>
        <taxon>Ranunculales</taxon>
        <taxon>Papaveraceae</taxon>
        <taxon>Papaveroideae</taxon>
        <taxon>Papaver</taxon>
    </lineage>
</organism>
<dbReference type="Proteomes" id="UP000316621">
    <property type="component" value="Chromosome 1"/>
</dbReference>
<sequence length="393" mass="45227">MLDTKFSEYEDMMEVEIKKLTLEAVTGSLGKYEHDAGKVTDGLADFFTEEHEVRTIKADSSKTFTEIPCFNPVNSIRLMEGQKCPSTIHVEKTYLVGKPENCVISKNISGDQNNFGNKIFDLEKEHNDSDKPTPNDKEIFKSLDYLEQKPEPVEEKESVNLINEDQPQMVKIGTTLYMEERKMMIEGMSGLDINMIPEMKQKLCKLRQECFFEKQDEVIKPRGEGFPMVMNYSEKLARMVPVSKKYNMIKMTEEDRKKTQTSEVVYGIKGVFPIEKEEGIIPKDERIKSTAQQLNLIDERKIHTASQAQSYQERMPRNVNKKHHPRSLKEVRPVKYFDPGGKFNWEGPNIIEVPNIIKSSYPGSAVRLTDLDGREESKAANADRLKKYYTLGK</sequence>
<evidence type="ECO:0000313" key="1">
    <source>
        <dbReference type="EMBL" id="RZC46277.1"/>
    </source>
</evidence>
<keyword evidence="2" id="KW-1185">Reference proteome</keyword>
<dbReference type="Gramene" id="RZC46277">
    <property type="protein sequence ID" value="RZC46277"/>
    <property type="gene ID" value="C5167_039216"/>
</dbReference>
<dbReference type="EMBL" id="CM010715">
    <property type="protein sequence ID" value="RZC46277.1"/>
    <property type="molecule type" value="Genomic_DNA"/>
</dbReference>
<evidence type="ECO:0000313" key="2">
    <source>
        <dbReference type="Proteomes" id="UP000316621"/>
    </source>
</evidence>
<proteinExistence type="predicted"/>
<protein>
    <submittedName>
        <fullName evidence="1">Uncharacterized protein</fullName>
    </submittedName>
</protein>
<name>A0A4Y7IBH8_PAPSO</name>
<gene>
    <name evidence="1" type="ORF">C5167_039216</name>
</gene>
<accession>A0A4Y7IBH8</accession>
<dbReference type="AlphaFoldDB" id="A0A4Y7IBH8"/>